<dbReference type="InterPro" id="IPR014577">
    <property type="entry name" value="UCP033093_metalloPase"/>
</dbReference>
<accession>A0ABQ5V5K6</accession>
<dbReference type="InterPro" id="IPR004843">
    <property type="entry name" value="Calcineurin-like_PHP"/>
</dbReference>
<feature type="domain" description="Calcineurin-like phosphoesterase" evidence="1">
    <location>
        <begin position="3"/>
        <end position="175"/>
    </location>
</feature>
<keyword evidence="2" id="KW-0269">Exonuclease</keyword>
<dbReference type="RefSeq" id="WP_284374130.1">
    <property type="nucleotide sequence ID" value="NZ_BSNJ01000008.1"/>
</dbReference>
<comment type="caution">
    <text evidence="2">The sequence shown here is derived from an EMBL/GenBank/DDBJ whole genome shotgun (WGS) entry which is preliminary data.</text>
</comment>
<reference evidence="2" key="2">
    <citation type="submission" date="2023-01" db="EMBL/GenBank/DDBJ databases">
        <title>Draft genome sequence of Algimonas porphyrae strain NBRC 108216.</title>
        <authorList>
            <person name="Sun Q."/>
            <person name="Mori K."/>
        </authorList>
    </citation>
    <scope>NUCLEOTIDE SEQUENCE</scope>
    <source>
        <strain evidence="2">NBRC 108216</strain>
    </source>
</reference>
<keyword evidence="2" id="KW-0540">Nuclease</keyword>
<protein>
    <submittedName>
        <fullName evidence="2">Exonuclease</fullName>
    </submittedName>
</protein>
<sequence length="385" mass="42536">MGIRFIHTADWQLGKAFARFDPALSGRLRAERQDVIARIGTAARDADCRHILVAGDVWDTTLPGHDVLRQPLDIMAEFGELIWWLLPGNHDRDDADGLWDRVEACGHDHIRPQRRAEPVEMEPGVWLLPAPWQRLHHGEDLTRWMDGAQTPDGAIRIGLAHGGIRSFGTNDAGKNSGETDEIIPPDRASTAQLDYLALGDWHGRSSINQRTHYSGTPEPDRHKVGDRGQILCVEIASAGRNPIVTDIATARFDWPVLTTPLRTGEIDEAIAAIRERVDAGQAARDTLVNIRVSGSASVAEWARFEQFVRELSERCAHLEMRGQDDVDLRIVAEDLDALDAQGSVRAAAETLDGMRQDPTLSQAQRIEATDALRQLFAFAATDAAS</sequence>
<gene>
    <name evidence="2" type="ORF">GCM10007854_29440</name>
</gene>
<dbReference type="Pfam" id="PF00149">
    <property type="entry name" value="Metallophos"/>
    <property type="match status" value="1"/>
</dbReference>
<dbReference type="PANTHER" id="PTHR30337">
    <property type="entry name" value="COMPONENT OF ATP-DEPENDENT DSDNA EXONUCLEASE"/>
    <property type="match status" value="1"/>
</dbReference>
<dbReference type="PIRSF" id="PIRSF033093">
    <property type="entry name" value="UCP_ML1119"/>
    <property type="match status" value="1"/>
</dbReference>
<dbReference type="InterPro" id="IPR029052">
    <property type="entry name" value="Metallo-depent_PP-like"/>
</dbReference>
<dbReference type="Gene3D" id="3.60.21.10">
    <property type="match status" value="1"/>
</dbReference>
<keyword evidence="3" id="KW-1185">Reference proteome</keyword>
<dbReference type="EMBL" id="BSNJ01000008">
    <property type="protein sequence ID" value="GLQ21989.1"/>
    <property type="molecule type" value="Genomic_DNA"/>
</dbReference>
<keyword evidence="2" id="KW-0378">Hydrolase</keyword>
<evidence type="ECO:0000313" key="3">
    <source>
        <dbReference type="Proteomes" id="UP001161390"/>
    </source>
</evidence>
<name>A0ABQ5V5K6_9PROT</name>
<dbReference type="GO" id="GO:0004527">
    <property type="term" value="F:exonuclease activity"/>
    <property type="evidence" value="ECO:0007669"/>
    <property type="project" value="UniProtKB-KW"/>
</dbReference>
<proteinExistence type="predicted"/>
<dbReference type="SUPFAM" id="SSF56300">
    <property type="entry name" value="Metallo-dependent phosphatases"/>
    <property type="match status" value="1"/>
</dbReference>
<dbReference type="PANTHER" id="PTHR30337:SF0">
    <property type="entry name" value="NUCLEASE SBCCD SUBUNIT D"/>
    <property type="match status" value="1"/>
</dbReference>
<dbReference type="InterPro" id="IPR050535">
    <property type="entry name" value="DNA_Repair-Maintenance_Comp"/>
</dbReference>
<dbReference type="Proteomes" id="UP001161390">
    <property type="component" value="Unassembled WGS sequence"/>
</dbReference>
<reference evidence="2" key="1">
    <citation type="journal article" date="2014" name="Int. J. Syst. Evol. Microbiol.">
        <title>Complete genome of a new Firmicutes species belonging to the dominant human colonic microbiota ('Ruminococcus bicirculans') reveals two chromosomes and a selective capacity to utilize plant glucans.</title>
        <authorList>
            <consortium name="NISC Comparative Sequencing Program"/>
            <person name="Wegmann U."/>
            <person name="Louis P."/>
            <person name="Goesmann A."/>
            <person name="Henrissat B."/>
            <person name="Duncan S.H."/>
            <person name="Flint H.J."/>
        </authorList>
    </citation>
    <scope>NUCLEOTIDE SEQUENCE</scope>
    <source>
        <strain evidence="2">NBRC 108216</strain>
    </source>
</reference>
<evidence type="ECO:0000259" key="1">
    <source>
        <dbReference type="Pfam" id="PF00149"/>
    </source>
</evidence>
<organism evidence="2 3">
    <name type="scientific">Algimonas porphyrae</name>
    <dbReference type="NCBI Taxonomy" id="1128113"/>
    <lineage>
        <taxon>Bacteria</taxon>
        <taxon>Pseudomonadati</taxon>
        <taxon>Pseudomonadota</taxon>
        <taxon>Alphaproteobacteria</taxon>
        <taxon>Maricaulales</taxon>
        <taxon>Robiginitomaculaceae</taxon>
        <taxon>Algimonas</taxon>
    </lineage>
</organism>
<evidence type="ECO:0000313" key="2">
    <source>
        <dbReference type="EMBL" id="GLQ21989.1"/>
    </source>
</evidence>